<reference evidence="2" key="2">
    <citation type="submission" date="2020-09" db="EMBL/GenBank/DDBJ databases">
        <authorList>
            <person name="Sun Q."/>
            <person name="Zhou Y."/>
        </authorList>
    </citation>
    <scope>NUCLEOTIDE SEQUENCE</scope>
    <source>
        <strain evidence="2">CGMCC 1.12181</strain>
    </source>
</reference>
<proteinExistence type="predicted"/>
<sequence>MKIIQYTLSAMVLTLSFALLSMMTVTDLKAETVDMPLTVYKSATCGCCVKWIDHANDHGFTAKGINSTQLNKLKDQHQVPANYRSCHTAVSQDGYVFEGHIPAKYVQQFLQEQPDDYIGLVVPGMPVGSPGMEYMNKFSPYVIMAFDKEGKLTPYAEINHFEAQFK</sequence>
<dbReference type="EMBL" id="BMEO01000008">
    <property type="protein sequence ID" value="GGF97759.1"/>
    <property type="molecule type" value="Genomic_DNA"/>
</dbReference>
<protein>
    <submittedName>
        <fullName evidence="2">Copper amine oxidase</fullName>
    </submittedName>
</protein>
<evidence type="ECO:0000313" key="3">
    <source>
        <dbReference type="Proteomes" id="UP000605253"/>
    </source>
</evidence>
<dbReference type="AlphaFoldDB" id="A0A917CV52"/>
<keyword evidence="3" id="KW-1185">Reference proteome</keyword>
<dbReference type="RefSeq" id="WP_188365499.1">
    <property type="nucleotide sequence ID" value="NZ_BAABJF010000022.1"/>
</dbReference>
<keyword evidence="1" id="KW-0732">Signal</keyword>
<evidence type="ECO:0000256" key="1">
    <source>
        <dbReference type="SAM" id="SignalP"/>
    </source>
</evidence>
<name>A0A917CV52_9GAMM</name>
<dbReference type="InterPro" id="IPR007332">
    <property type="entry name" value="DUF411"/>
</dbReference>
<reference evidence="2" key="1">
    <citation type="journal article" date="2014" name="Int. J. Syst. Evol. Microbiol.">
        <title>Complete genome sequence of Corynebacterium casei LMG S-19264T (=DSM 44701T), isolated from a smear-ripened cheese.</title>
        <authorList>
            <consortium name="US DOE Joint Genome Institute (JGI-PGF)"/>
            <person name="Walter F."/>
            <person name="Albersmeier A."/>
            <person name="Kalinowski J."/>
            <person name="Ruckert C."/>
        </authorList>
    </citation>
    <scope>NUCLEOTIDE SEQUENCE</scope>
    <source>
        <strain evidence="2">CGMCC 1.12181</strain>
    </source>
</reference>
<evidence type="ECO:0000313" key="2">
    <source>
        <dbReference type="EMBL" id="GGF97759.1"/>
    </source>
</evidence>
<gene>
    <name evidence="2" type="ORF">GCM10011365_18970</name>
</gene>
<feature type="chain" id="PRO_5037344841" evidence="1">
    <location>
        <begin position="31"/>
        <end position="166"/>
    </location>
</feature>
<feature type="signal peptide" evidence="1">
    <location>
        <begin position="1"/>
        <end position="30"/>
    </location>
</feature>
<dbReference type="Proteomes" id="UP000605253">
    <property type="component" value="Unassembled WGS sequence"/>
</dbReference>
<accession>A0A917CV52</accession>
<comment type="caution">
    <text evidence="2">The sequence shown here is derived from an EMBL/GenBank/DDBJ whole genome shotgun (WGS) entry which is preliminary data.</text>
</comment>
<organism evidence="2 3">
    <name type="scientific">Marinicella pacifica</name>
    <dbReference type="NCBI Taxonomy" id="1171543"/>
    <lineage>
        <taxon>Bacteria</taxon>
        <taxon>Pseudomonadati</taxon>
        <taxon>Pseudomonadota</taxon>
        <taxon>Gammaproteobacteria</taxon>
        <taxon>Lysobacterales</taxon>
        <taxon>Marinicellaceae</taxon>
        <taxon>Marinicella</taxon>
    </lineage>
</organism>
<dbReference type="Pfam" id="PF04214">
    <property type="entry name" value="DUF411"/>
    <property type="match status" value="1"/>
</dbReference>